<dbReference type="InterPro" id="IPR036396">
    <property type="entry name" value="Cyt_P450_sf"/>
</dbReference>
<keyword evidence="4 8" id="KW-0560">Oxidoreductase</keyword>
<dbReference type="PANTHER" id="PTHR24291:SF50">
    <property type="entry name" value="BIFUNCTIONAL ALBAFLAVENONE MONOOXYGENASE_TERPENE SYNTHASE"/>
    <property type="match status" value="1"/>
</dbReference>
<dbReference type="AlphaFoldDB" id="A0A373A4N6"/>
<evidence type="ECO:0000256" key="6">
    <source>
        <dbReference type="ARBA" id="ARBA00023033"/>
    </source>
</evidence>
<name>A0A373A4N6_9ACTN</name>
<protein>
    <submittedName>
        <fullName evidence="9">Cytochrome P450</fullName>
    </submittedName>
</protein>
<keyword evidence="5 7" id="KW-0408">Iron</keyword>
<evidence type="ECO:0000256" key="1">
    <source>
        <dbReference type="ARBA" id="ARBA00010617"/>
    </source>
</evidence>
<dbReference type="Proteomes" id="UP000263377">
    <property type="component" value="Unassembled WGS sequence"/>
</dbReference>
<dbReference type="EMBL" id="QVIG01000001">
    <property type="protein sequence ID" value="RGD62527.1"/>
    <property type="molecule type" value="Genomic_DNA"/>
</dbReference>
<evidence type="ECO:0000256" key="7">
    <source>
        <dbReference type="PIRSR" id="PIRSR602403-1"/>
    </source>
</evidence>
<reference evidence="9 10" key="1">
    <citation type="submission" date="2018-08" db="EMBL/GenBank/DDBJ databases">
        <title>Diversity &amp; Physiological Properties of Lignin-Decomposing Actinobacteria from Soil.</title>
        <authorList>
            <person name="Roh S.G."/>
            <person name="Kim S.B."/>
        </authorList>
    </citation>
    <scope>NUCLEOTIDE SEQUENCE [LARGE SCALE GENOMIC DNA]</scope>
    <source>
        <strain evidence="9 10">MMS17-GH009</strain>
    </source>
</reference>
<dbReference type="GO" id="GO:0004497">
    <property type="term" value="F:monooxygenase activity"/>
    <property type="evidence" value="ECO:0007669"/>
    <property type="project" value="UniProtKB-KW"/>
</dbReference>
<dbReference type="InterPro" id="IPR050196">
    <property type="entry name" value="Cytochrome_P450_Monoox"/>
</dbReference>
<keyword evidence="10" id="KW-1185">Reference proteome</keyword>
<feature type="binding site" description="axial binding residue" evidence="7">
    <location>
        <position position="416"/>
    </location>
    <ligand>
        <name>heme</name>
        <dbReference type="ChEBI" id="CHEBI:30413"/>
    </ligand>
    <ligandPart>
        <name>Fe</name>
        <dbReference type="ChEBI" id="CHEBI:18248"/>
    </ligandPart>
</feature>
<evidence type="ECO:0000256" key="8">
    <source>
        <dbReference type="RuleBase" id="RU000461"/>
    </source>
</evidence>
<comment type="cofactor">
    <cofactor evidence="7">
        <name>heme</name>
        <dbReference type="ChEBI" id="CHEBI:30413"/>
    </cofactor>
</comment>
<dbReference type="GO" id="GO:0020037">
    <property type="term" value="F:heme binding"/>
    <property type="evidence" value="ECO:0007669"/>
    <property type="project" value="InterPro"/>
</dbReference>
<evidence type="ECO:0000256" key="2">
    <source>
        <dbReference type="ARBA" id="ARBA00022617"/>
    </source>
</evidence>
<dbReference type="SUPFAM" id="SSF48264">
    <property type="entry name" value="Cytochrome P450"/>
    <property type="match status" value="1"/>
</dbReference>
<keyword evidence="2 7" id="KW-0349">Heme</keyword>
<evidence type="ECO:0000256" key="5">
    <source>
        <dbReference type="ARBA" id="ARBA00023004"/>
    </source>
</evidence>
<dbReference type="Gene3D" id="1.10.630.10">
    <property type="entry name" value="Cytochrome P450"/>
    <property type="match status" value="1"/>
</dbReference>
<evidence type="ECO:0000313" key="10">
    <source>
        <dbReference type="Proteomes" id="UP000263377"/>
    </source>
</evidence>
<dbReference type="RefSeq" id="WP_117491056.1">
    <property type="nucleotide sequence ID" value="NZ_QVIG01000001.1"/>
</dbReference>
<gene>
    <name evidence="9" type="ORF">DR950_36490</name>
</gene>
<evidence type="ECO:0000256" key="3">
    <source>
        <dbReference type="ARBA" id="ARBA00022723"/>
    </source>
</evidence>
<comment type="caution">
    <text evidence="9">The sequence shown here is derived from an EMBL/GenBank/DDBJ whole genome shotgun (WGS) entry which is preliminary data.</text>
</comment>
<dbReference type="Pfam" id="PF00067">
    <property type="entry name" value="p450"/>
    <property type="match status" value="1"/>
</dbReference>
<dbReference type="PROSITE" id="PS00086">
    <property type="entry name" value="CYTOCHROME_P450"/>
    <property type="match status" value="1"/>
</dbReference>
<dbReference type="InterPro" id="IPR001128">
    <property type="entry name" value="Cyt_P450"/>
</dbReference>
<dbReference type="PRINTS" id="PR00385">
    <property type="entry name" value="P450"/>
</dbReference>
<accession>A0A373A4N6</accession>
<evidence type="ECO:0000256" key="4">
    <source>
        <dbReference type="ARBA" id="ARBA00023002"/>
    </source>
</evidence>
<dbReference type="PRINTS" id="PR00465">
    <property type="entry name" value="EP450IV"/>
</dbReference>
<proteinExistence type="inferred from homology"/>
<organism evidence="9 10">
    <name type="scientific">Kitasatospora xanthocidica</name>
    <dbReference type="NCBI Taxonomy" id="83382"/>
    <lineage>
        <taxon>Bacteria</taxon>
        <taxon>Bacillati</taxon>
        <taxon>Actinomycetota</taxon>
        <taxon>Actinomycetes</taxon>
        <taxon>Kitasatosporales</taxon>
        <taxon>Streptomycetaceae</taxon>
        <taxon>Kitasatospora</taxon>
    </lineage>
</organism>
<dbReference type="GO" id="GO:0016705">
    <property type="term" value="F:oxidoreductase activity, acting on paired donors, with incorporation or reduction of molecular oxygen"/>
    <property type="evidence" value="ECO:0007669"/>
    <property type="project" value="InterPro"/>
</dbReference>
<dbReference type="InterPro" id="IPR017972">
    <property type="entry name" value="Cyt_P450_CS"/>
</dbReference>
<dbReference type="GO" id="GO:0005506">
    <property type="term" value="F:iron ion binding"/>
    <property type="evidence" value="ECO:0007669"/>
    <property type="project" value="InterPro"/>
</dbReference>
<sequence>MATEVLPVPDPGLVPAPTSAIPVPAGNPLVGSLFDLTRRPLRSYLAARRDHGDVVRFQAGPPGLRADFYGVFSPEGVRQVLAGEAANFRKEDPFYDELRSSVGNGLLTSQDAEYQRQRRMVQPLFTRRRVDGYADALAQEAQSLAERWRAVPGGVVDAADETSRFALRAVARILFGADVEEAIAVVHRSFPVLGEYVKERGYAPIRLPRTWPTPANRRGAEAQRALYGVCDRIIAERAARGGGDEGADDLLTLLGRARDDHGERLDPAELRDQVLVFLLAGHETTATALAFALHLLAKHPEQRRLAREEARTVLAGRAPTAADLDALPYITRVLKEAMRLYPSAALGGRRAVEETVIDGYVIPAGAQVVVAPLVTHRHPDHWEDPERFDPDRFLPEAERARHRYAWFPFGGGPRACIGQHFSMLEAVLALGVLLRDFEVEAVDRRVALAQGITLRAASPMRIRVTADS</sequence>
<dbReference type="PANTHER" id="PTHR24291">
    <property type="entry name" value="CYTOCHROME P450 FAMILY 4"/>
    <property type="match status" value="1"/>
</dbReference>
<keyword evidence="6 8" id="KW-0503">Monooxygenase</keyword>
<evidence type="ECO:0000313" key="9">
    <source>
        <dbReference type="EMBL" id="RGD62527.1"/>
    </source>
</evidence>
<keyword evidence="3 7" id="KW-0479">Metal-binding</keyword>
<dbReference type="InterPro" id="IPR002403">
    <property type="entry name" value="Cyt_P450_E_grp-IV"/>
</dbReference>
<comment type="similarity">
    <text evidence="1 8">Belongs to the cytochrome P450 family.</text>
</comment>
<dbReference type="CDD" id="cd20620">
    <property type="entry name" value="CYP132-like"/>
    <property type="match status" value="1"/>
</dbReference>